<gene>
    <name evidence="8" type="ORF">BEP19_11270</name>
</gene>
<dbReference type="PANTHER" id="PTHR43277">
    <property type="entry name" value="ARGININE DECARBOXYLASE"/>
    <property type="match status" value="1"/>
</dbReference>
<sequence>MPIIDAIKKYTKQYPVRFHVPGHKGRTNNPFFSAIFPNDLTEIPGLDDLHQAEEAILLAQQLAAQVFHAEETFFLVGGSTVGNLAMLLATTQAGDSVVVQRNAHKSVMNGITLAHAKPIYLSPEFDQQTGLALTVSIQKFERILQEKKPRAAFLTNPNYFGMTVDLEPYANLCKQYRIPLLVDEAHGAHFGHHESLPPTAMQAGASASVQSTHKMLPSLTMSSMLHIQGDLIDRARLRRSLAMVQSSSPSYPLLASLDYARHYLHHQGGQDLARVIQWVQQFYRKIEVESFPWLQFVTASPSYDFLDPLKITLRTRSAHFHGFALKEYLERHGIYAELADEQFVLLALSPFTEEQDLHRLLDALRGIEVEGMDGLDSSSNEERFPSYTFAQEVVLLPSETHRFDTERISITDAVGRVSAERVTPYPPGVPVINPGERLDAMTLTYIVELKRMGCRFHDLSDLSLETILVIKDYL</sequence>
<dbReference type="Proteomes" id="UP000284219">
    <property type="component" value="Unassembled WGS sequence"/>
</dbReference>
<keyword evidence="5" id="KW-0456">Lyase</keyword>
<dbReference type="Pfam" id="PF03711">
    <property type="entry name" value="OKR_DC_1_C"/>
    <property type="match status" value="1"/>
</dbReference>
<accession>A0A419SHG4</accession>
<evidence type="ECO:0008006" key="10">
    <source>
        <dbReference type="Google" id="ProtNLM"/>
    </source>
</evidence>
<dbReference type="SUPFAM" id="SSF55904">
    <property type="entry name" value="Ornithine decarboxylase C-terminal domain"/>
    <property type="match status" value="1"/>
</dbReference>
<evidence type="ECO:0000259" key="6">
    <source>
        <dbReference type="Pfam" id="PF01276"/>
    </source>
</evidence>
<comment type="caution">
    <text evidence="8">The sequence shown here is derived from an EMBL/GenBank/DDBJ whole genome shotgun (WGS) entry which is preliminary data.</text>
</comment>
<dbReference type="EMBL" id="MCHY01000009">
    <property type="protein sequence ID" value="RKD23213.1"/>
    <property type="molecule type" value="Genomic_DNA"/>
</dbReference>
<dbReference type="InterPro" id="IPR000310">
    <property type="entry name" value="Orn/Lys/Arg_deCO2ase_major_dom"/>
</dbReference>
<dbReference type="GO" id="GO:0016831">
    <property type="term" value="F:carboxy-lyase activity"/>
    <property type="evidence" value="ECO:0007669"/>
    <property type="project" value="UniProtKB-KW"/>
</dbReference>
<keyword evidence="3" id="KW-0210">Decarboxylase</keyword>
<dbReference type="SUPFAM" id="SSF53383">
    <property type="entry name" value="PLP-dependent transferases"/>
    <property type="match status" value="1"/>
</dbReference>
<dbReference type="Gene3D" id="3.40.640.10">
    <property type="entry name" value="Type I PLP-dependent aspartate aminotransferase-like (Major domain)"/>
    <property type="match status" value="1"/>
</dbReference>
<evidence type="ECO:0000256" key="2">
    <source>
        <dbReference type="ARBA" id="ARBA00010671"/>
    </source>
</evidence>
<protein>
    <recommendedName>
        <fullName evidence="10">Lysine decarboxylase</fullName>
    </recommendedName>
</protein>
<evidence type="ECO:0000256" key="4">
    <source>
        <dbReference type="ARBA" id="ARBA00022898"/>
    </source>
</evidence>
<comment type="similarity">
    <text evidence="2">Belongs to the Orn/Lys/Arg decarboxylase class-I family.</text>
</comment>
<evidence type="ECO:0000256" key="3">
    <source>
        <dbReference type="ARBA" id="ARBA00022793"/>
    </source>
</evidence>
<organism evidence="8 9">
    <name type="scientific">Ammoniphilus oxalaticus</name>
    <dbReference type="NCBI Taxonomy" id="66863"/>
    <lineage>
        <taxon>Bacteria</taxon>
        <taxon>Bacillati</taxon>
        <taxon>Bacillota</taxon>
        <taxon>Bacilli</taxon>
        <taxon>Bacillales</taxon>
        <taxon>Paenibacillaceae</taxon>
        <taxon>Aneurinibacillus group</taxon>
        <taxon>Ammoniphilus</taxon>
    </lineage>
</organism>
<comment type="cofactor">
    <cofactor evidence="1">
        <name>pyridoxal 5'-phosphate</name>
        <dbReference type="ChEBI" id="CHEBI:597326"/>
    </cofactor>
</comment>
<evidence type="ECO:0000259" key="7">
    <source>
        <dbReference type="Pfam" id="PF03711"/>
    </source>
</evidence>
<dbReference type="PANTHER" id="PTHR43277:SF3">
    <property type="entry name" value="DECARBOXYLASE, PUTATIVE-RELATED"/>
    <property type="match status" value="1"/>
</dbReference>
<evidence type="ECO:0000313" key="8">
    <source>
        <dbReference type="EMBL" id="RKD23213.1"/>
    </source>
</evidence>
<feature type="domain" description="Orn/Lys/Arg decarboxylases family 1 pyridoxal-P attachment site" evidence="6">
    <location>
        <begin position="2"/>
        <end position="288"/>
    </location>
</feature>
<reference evidence="8 9" key="1">
    <citation type="submission" date="2016-08" db="EMBL/GenBank/DDBJ databases">
        <title>Novel Firmicute Genomes.</title>
        <authorList>
            <person name="Poppleton D.I."/>
            <person name="Gribaldo S."/>
        </authorList>
    </citation>
    <scope>NUCLEOTIDE SEQUENCE [LARGE SCALE GENOMIC DNA]</scope>
    <source>
        <strain evidence="8 9">RAOx-1</strain>
    </source>
</reference>
<evidence type="ECO:0000256" key="5">
    <source>
        <dbReference type="ARBA" id="ARBA00023239"/>
    </source>
</evidence>
<dbReference type="AlphaFoldDB" id="A0A419SHG4"/>
<dbReference type="InterPro" id="IPR015424">
    <property type="entry name" value="PyrdxlP-dep_Trfase"/>
</dbReference>
<evidence type="ECO:0000256" key="1">
    <source>
        <dbReference type="ARBA" id="ARBA00001933"/>
    </source>
</evidence>
<dbReference type="Gene3D" id="3.90.100.10">
    <property type="entry name" value="Orn/Lys/Arg decarboxylase, C-terminal domain"/>
    <property type="match status" value="1"/>
</dbReference>
<keyword evidence="4" id="KW-0663">Pyridoxal phosphate</keyword>
<evidence type="ECO:0000313" key="9">
    <source>
        <dbReference type="Proteomes" id="UP000284219"/>
    </source>
</evidence>
<dbReference type="InterPro" id="IPR052357">
    <property type="entry name" value="Orn_Lys_Arg_decarboxylase-I"/>
</dbReference>
<dbReference type="InterPro" id="IPR015421">
    <property type="entry name" value="PyrdxlP-dep_Trfase_major"/>
</dbReference>
<name>A0A419SHG4_9BACL</name>
<dbReference type="InterPro" id="IPR036633">
    <property type="entry name" value="Prn/Lys/Arg_de-COase_C_sf"/>
</dbReference>
<keyword evidence="9" id="KW-1185">Reference proteome</keyword>
<feature type="domain" description="Orn/Lys/Arg decarboxylase C-terminal" evidence="7">
    <location>
        <begin position="400"/>
        <end position="454"/>
    </location>
</feature>
<dbReference type="InterPro" id="IPR008286">
    <property type="entry name" value="Prn/Lys/Arg_de-COase_C"/>
</dbReference>
<dbReference type="Pfam" id="PF01276">
    <property type="entry name" value="OKR_DC_1"/>
    <property type="match status" value="1"/>
</dbReference>
<proteinExistence type="inferred from homology"/>